<dbReference type="KEGG" id="nbr:O3I_037690"/>
<name>K0F7Y0_NOCB7</name>
<dbReference type="Proteomes" id="UP000006304">
    <property type="component" value="Chromosome"/>
</dbReference>
<organism evidence="1 2">
    <name type="scientific">Nocardia brasiliensis (strain ATCC 700358 / HUJEG-1)</name>
    <dbReference type="NCBI Taxonomy" id="1133849"/>
    <lineage>
        <taxon>Bacteria</taxon>
        <taxon>Bacillati</taxon>
        <taxon>Actinomycetota</taxon>
        <taxon>Actinomycetes</taxon>
        <taxon>Mycobacteriales</taxon>
        <taxon>Nocardiaceae</taxon>
        <taxon>Nocardia</taxon>
    </lineage>
</organism>
<dbReference type="EMBL" id="CP003876">
    <property type="protein sequence ID" value="AFU05485.1"/>
    <property type="molecule type" value="Genomic_DNA"/>
</dbReference>
<evidence type="ECO:0000313" key="1">
    <source>
        <dbReference type="EMBL" id="AFU05485.1"/>
    </source>
</evidence>
<evidence type="ECO:0000313" key="2">
    <source>
        <dbReference type="Proteomes" id="UP000006304"/>
    </source>
</evidence>
<sequence length="130" mass="14478">MADAYRQALDGGERVVAVWCEIPSGQSFTDNHSSTMSWVLVETEDNLPAARREPAMRAMSEAWNTVTGAGPNDLMLALVDTSLFARYLQLNRDRIRPAARPLFLLRTLTHLAISRIAQGRFAIPANHLRS</sequence>
<dbReference type="AlphaFoldDB" id="K0F7Y0"/>
<dbReference type="eggNOG" id="ENOG50328NF">
    <property type="taxonomic scope" value="Bacteria"/>
</dbReference>
<gene>
    <name evidence="1" type="ORF">O3I_037690</name>
</gene>
<accession>K0F7Y0</accession>
<proteinExistence type="predicted"/>
<protein>
    <submittedName>
        <fullName evidence="1">Uncharacterized protein</fullName>
    </submittedName>
</protein>
<dbReference type="HOGENOM" id="CLU_1935830_0_0_11"/>
<reference evidence="1 2" key="1">
    <citation type="journal article" date="2012" name="J. Bacteriol.">
        <title>Complete genome sequence of Nocardia brasiliensis HUJEG-1.</title>
        <authorList>
            <person name="Vera-Cabrera L."/>
            <person name="Ortiz-Lopez R."/>
            <person name="Elizondo-Gonzalez R."/>
            <person name="Perez-Maya A.A."/>
            <person name="Ocampo-Candiani J."/>
        </authorList>
    </citation>
    <scope>NUCLEOTIDE SEQUENCE [LARGE SCALE GENOMIC DNA]</scope>
    <source>
        <strain evidence="2">ATCC 700358</strain>
    </source>
</reference>
<keyword evidence="2" id="KW-1185">Reference proteome</keyword>